<evidence type="ECO:0000313" key="2">
    <source>
        <dbReference type="Proteomes" id="UP001177003"/>
    </source>
</evidence>
<keyword evidence="2" id="KW-1185">Reference proteome</keyword>
<proteinExistence type="predicted"/>
<sequence>MDIYHTTVNEFSALGQIYEWWNITSVRVLYVWEDMENNRMLLWMIDRQREKILAIIPRHLVPGYRNMNLKGNVFSVQHFQVDEYYLDNPMYQQYKICTSDKAIMINHATTFTRLASDFASGYPLYPIVSTVTTVAQDHTNKRRLVDVVGRIVWGNRIRQLRSFELILQDETGNVTKLLLYNVPANLMIKVIVATYNKSILYVSCMKLVHNNLGNLLVSTVLTALMLNHKCMKLIGLELDIDESIRKRFS</sequence>
<reference evidence="1" key="1">
    <citation type="submission" date="2023-04" db="EMBL/GenBank/DDBJ databases">
        <authorList>
            <person name="Vijverberg K."/>
            <person name="Xiong W."/>
            <person name="Schranz E."/>
        </authorList>
    </citation>
    <scope>NUCLEOTIDE SEQUENCE</scope>
</reference>
<dbReference type="Proteomes" id="UP001177003">
    <property type="component" value="Chromosome 9"/>
</dbReference>
<organism evidence="1 2">
    <name type="scientific">Lactuca saligna</name>
    <name type="common">Willowleaf lettuce</name>
    <dbReference type="NCBI Taxonomy" id="75948"/>
    <lineage>
        <taxon>Eukaryota</taxon>
        <taxon>Viridiplantae</taxon>
        <taxon>Streptophyta</taxon>
        <taxon>Embryophyta</taxon>
        <taxon>Tracheophyta</taxon>
        <taxon>Spermatophyta</taxon>
        <taxon>Magnoliopsida</taxon>
        <taxon>eudicotyledons</taxon>
        <taxon>Gunneridae</taxon>
        <taxon>Pentapetalae</taxon>
        <taxon>asterids</taxon>
        <taxon>campanulids</taxon>
        <taxon>Asterales</taxon>
        <taxon>Asteraceae</taxon>
        <taxon>Cichorioideae</taxon>
        <taxon>Cichorieae</taxon>
        <taxon>Lactucinae</taxon>
        <taxon>Lactuca</taxon>
    </lineage>
</organism>
<protein>
    <submittedName>
        <fullName evidence="1">Uncharacterized protein</fullName>
    </submittedName>
</protein>
<name>A0AA36A0Y1_LACSI</name>
<accession>A0AA36A0Y1</accession>
<dbReference type="AlphaFoldDB" id="A0AA36A0Y1"/>
<evidence type="ECO:0000313" key="1">
    <source>
        <dbReference type="EMBL" id="CAI9302013.1"/>
    </source>
</evidence>
<gene>
    <name evidence="1" type="ORF">LSALG_LOCUS40527</name>
</gene>
<dbReference type="EMBL" id="OX465085">
    <property type="protein sequence ID" value="CAI9302013.1"/>
    <property type="molecule type" value="Genomic_DNA"/>
</dbReference>